<dbReference type="Proteomes" id="UP000570361">
    <property type="component" value="Unassembled WGS sequence"/>
</dbReference>
<proteinExistence type="predicted"/>
<dbReference type="GO" id="GO:0016301">
    <property type="term" value="F:kinase activity"/>
    <property type="evidence" value="ECO:0007669"/>
    <property type="project" value="UniProtKB-KW"/>
</dbReference>
<comment type="caution">
    <text evidence="2">The sequence shown here is derived from an EMBL/GenBank/DDBJ whole genome shotgun (WGS) entry which is preliminary data.</text>
</comment>
<dbReference type="Pfam" id="PF13238">
    <property type="entry name" value="AAA_18"/>
    <property type="match status" value="1"/>
</dbReference>
<organism evidence="2 3">
    <name type="scientific">Paenibacillus phyllosphaerae</name>
    <dbReference type="NCBI Taxonomy" id="274593"/>
    <lineage>
        <taxon>Bacteria</taxon>
        <taxon>Bacillati</taxon>
        <taxon>Bacillota</taxon>
        <taxon>Bacilli</taxon>
        <taxon>Bacillales</taxon>
        <taxon>Paenibacillaceae</taxon>
        <taxon>Paenibacillus</taxon>
    </lineage>
</organism>
<gene>
    <name evidence="2" type="ORF">FHS18_002141</name>
</gene>
<dbReference type="PANTHER" id="PTHR37816:SF3">
    <property type="entry name" value="MODULATES DNA TOPOLOGY"/>
    <property type="match status" value="1"/>
</dbReference>
<dbReference type="Gene3D" id="3.40.50.300">
    <property type="entry name" value="P-loop containing nucleotide triphosphate hydrolases"/>
    <property type="match status" value="1"/>
</dbReference>
<keyword evidence="2" id="KW-0418">Kinase</keyword>
<evidence type="ECO:0000313" key="3">
    <source>
        <dbReference type="Proteomes" id="UP000570361"/>
    </source>
</evidence>
<evidence type="ECO:0000256" key="1">
    <source>
        <dbReference type="SAM" id="MobiDB-lite"/>
    </source>
</evidence>
<accession>A0A7W5AWF9</accession>
<dbReference type="RefSeq" id="WP_409348545.1">
    <property type="nucleotide sequence ID" value="NZ_JACHXK010000004.1"/>
</dbReference>
<reference evidence="2 3" key="1">
    <citation type="submission" date="2020-08" db="EMBL/GenBank/DDBJ databases">
        <title>Genomic Encyclopedia of Type Strains, Phase III (KMG-III): the genomes of soil and plant-associated and newly described type strains.</title>
        <authorList>
            <person name="Whitman W."/>
        </authorList>
    </citation>
    <scope>NUCLEOTIDE SEQUENCE [LARGE SCALE GENOMIC DNA]</scope>
    <source>
        <strain evidence="2 3">CECT 5862</strain>
    </source>
</reference>
<feature type="compositionally biased region" description="Basic residues" evidence="1">
    <location>
        <begin position="66"/>
        <end position="82"/>
    </location>
</feature>
<dbReference type="EMBL" id="JACHXK010000004">
    <property type="protein sequence ID" value="MBB3110074.1"/>
    <property type="molecule type" value="Genomic_DNA"/>
</dbReference>
<dbReference type="InterPro" id="IPR027417">
    <property type="entry name" value="P-loop_NTPase"/>
</dbReference>
<protein>
    <submittedName>
        <fullName evidence="2">Dephospho-CoA kinase</fullName>
    </submittedName>
</protein>
<keyword evidence="3" id="KW-1185">Reference proteome</keyword>
<sequence>MNKIILIGSPGSGKSTLARKLGEKLALEVYHLDALMWKPGWVMTAREEHRHSTGTRRSGTMDYRRPLQKHAGRTLASRRHDRAPRSSEVGMSIPSPETYRAIS</sequence>
<dbReference type="AlphaFoldDB" id="A0A7W5AWF9"/>
<dbReference type="SUPFAM" id="SSF52540">
    <property type="entry name" value="P-loop containing nucleoside triphosphate hydrolases"/>
    <property type="match status" value="1"/>
</dbReference>
<name>A0A7W5AWF9_9BACL</name>
<evidence type="ECO:0000313" key="2">
    <source>
        <dbReference type="EMBL" id="MBB3110074.1"/>
    </source>
</evidence>
<dbReference type="InterPro" id="IPR052922">
    <property type="entry name" value="Cytidylate_Kinase-2"/>
</dbReference>
<keyword evidence="2" id="KW-0808">Transferase</keyword>
<feature type="region of interest" description="Disordered" evidence="1">
    <location>
        <begin position="48"/>
        <end position="103"/>
    </location>
</feature>
<dbReference type="PANTHER" id="PTHR37816">
    <property type="entry name" value="YALI0E33011P"/>
    <property type="match status" value="1"/>
</dbReference>